<evidence type="ECO:0000313" key="2">
    <source>
        <dbReference type="EMBL" id="SKA41469.1"/>
    </source>
</evidence>
<reference evidence="3" key="1">
    <citation type="submission" date="2017-02" db="EMBL/GenBank/DDBJ databases">
        <authorList>
            <person name="Varghese N."/>
            <person name="Submissions S."/>
        </authorList>
    </citation>
    <scope>NUCLEOTIDE SEQUENCE [LARGE SCALE GENOMIC DNA]</scope>
    <source>
        <strain evidence="3">DSM 22224</strain>
    </source>
</reference>
<protein>
    <recommendedName>
        <fullName evidence="4">Molybdenum ABC transporter permease</fullName>
    </recommendedName>
</protein>
<accession>A0A1T4TMM0</accession>
<dbReference type="AlphaFoldDB" id="A0A1T4TMM0"/>
<dbReference type="STRING" id="634771.SAMN04488128_105449"/>
<dbReference type="Proteomes" id="UP000190367">
    <property type="component" value="Unassembled WGS sequence"/>
</dbReference>
<organism evidence="2 3">
    <name type="scientific">Chitinophaga eiseniae</name>
    <dbReference type="NCBI Taxonomy" id="634771"/>
    <lineage>
        <taxon>Bacteria</taxon>
        <taxon>Pseudomonadati</taxon>
        <taxon>Bacteroidota</taxon>
        <taxon>Chitinophagia</taxon>
        <taxon>Chitinophagales</taxon>
        <taxon>Chitinophagaceae</taxon>
        <taxon>Chitinophaga</taxon>
    </lineage>
</organism>
<dbReference type="RefSeq" id="WP_078672245.1">
    <property type="nucleotide sequence ID" value="NZ_FUWZ01000005.1"/>
</dbReference>
<evidence type="ECO:0000313" key="3">
    <source>
        <dbReference type="Proteomes" id="UP000190367"/>
    </source>
</evidence>
<evidence type="ECO:0000256" key="1">
    <source>
        <dbReference type="SAM" id="Phobius"/>
    </source>
</evidence>
<keyword evidence="3" id="KW-1185">Reference proteome</keyword>
<keyword evidence="1" id="KW-1133">Transmembrane helix</keyword>
<keyword evidence="1" id="KW-0472">Membrane</keyword>
<proteinExistence type="predicted"/>
<evidence type="ECO:0008006" key="4">
    <source>
        <dbReference type="Google" id="ProtNLM"/>
    </source>
</evidence>
<gene>
    <name evidence="2" type="ORF">SAMN04488128_105449</name>
</gene>
<keyword evidence="1" id="KW-0812">Transmembrane</keyword>
<dbReference type="EMBL" id="FUWZ01000005">
    <property type="protein sequence ID" value="SKA41469.1"/>
    <property type="molecule type" value="Genomic_DNA"/>
</dbReference>
<sequence>MVTTIAILLIIIGLSARWYVGRNRFNRRGPGGLQHYSSYNKALATSFFERIVKIIGTLLLLFGILLLLATWINNKAVREAQADKARSSRINSAAANKR</sequence>
<name>A0A1T4TMM0_9BACT</name>
<feature type="transmembrane region" description="Helical" evidence="1">
    <location>
        <begin position="51"/>
        <end position="72"/>
    </location>
</feature>